<keyword evidence="2 4" id="KW-0863">Zinc-finger</keyword>
<evidence type="ECO:0000256" key="1">
    <source>
        <dbReference type="ARBA" id="ARBA00022723"/>
    </source>
</evidence>
<dbReference type="AlphaFoldDB" id="A0A811LLB2"/>
<dbReference type="Pfam" id="PF15965">
    <property type="entry name" value="zf-TRAF_2"/>
    <property type="match status" value="1"/>
</dbReference>
<dbReference type="SUPFAM" id="SSF49599">
    <property type="entry name" value="TRAF domain-like"/>
    <property type="match status" value="1"/>
</dbReference>
<dbReference type="InterPro" id="IPR001810">
    <property type="entry name" value="F-box_dom"/>
</dbReference>
<dbReference type="Pfam" id="PF15966">
    <property type="entry name" value="F-box_4"/>
    <property type="match status" value="1"/>
</dbReference>
<proteinExistence type="predicted"/>
<evidence type="ECO:0000313" key="6">
    <source>
        <dbReference type="EMBL" id="CAD5229271.1"/>
    </source>
</evidence>
<dbReference type="Proteomes" id="UP000783686">
    <property type="component" value="Unassembled WGS sequence"/>
</dbReference>
<dbReference type="GO" id="GO:0008270">
    <property type="term" value="F:zinc ion binding"/>
    <property type="evidence" value="ECO:0007669"/>
    <property type="project" value="UniProtKB-KW"/>
</dbReference>
<dbReference type="InterPro" id="IPR001293">
    <property type="entry name" value="Znf_TRAF"/>
</dbReference>
<keyword evidence="1 4" id="KW-0479">Metal-binding</keyword>
<evidence type="ECO:0000259" key="5">
    <source>
        <dbReference type="PROSITE" id="PS50145"/>
    </source>
</evidence>
<dbReference type="PANTHER" id="PTHR15933:SF20">
    <property type="entry name" value="F-BOX DOMAIN-CONTAINING PROTEIN"/>
    <property type="match status" value="1"/>
</dbReference>
<evidence type="ECO:0000256" key="2">
    <source>
        <dbReference type="ARBA" id="ARBA00022771"/>
    </source>
</evidence>
<protein>
    <recommendedName>
        <fullName evidence="5">TRAF-type domain-containing protein</fullName>
    </recommendedName>
</protein>
<evidence type="ECO:0000313" key="7">
    <source>
        <dbReference type="Proteomes" id="UP000614601"/>
    </source>
</evidence>
<dbReference type="PROSITE" id="PS50145">
    <property type="entry name" value="ZF_TRAF"/>
    <property type="match status" value="1"/>
</dbReference>
<dbReference type="EMBL" id="CAJFCW020000006">
    <property type="protein sequence ID" value="CAG9126203.1"/>
    <property type="molecule type" value="Genomic_DNA"/>
</dbReference>
<dbReference type="GO" id="GO:0061630">
    <property type="term" value="F:ubiquitin protein ligase activity"/>
    <property type="evidence" value="ECO:0007669"/>
    <property type="project" value="InterPro"/>
</dbReference>
<dbReference type="PANTHER" id="PTHR15933">
    <property type="entry name" value="PROTEIN CBG16327"/>
    <property type="match status" value="1"/>
</dbReference>
<organism evidence="6 7">
    <name type="scientific">Bursaphelenchus okinawaensis</name>
    <dbReference type="NCBI Taxonomy" id="465554"/>
    <lineage>
        <taxon>Eukaryota</taxon>
        <taxon>Metazoa</taxon>
        <taxon>Ecdysozoa</taxon>
        <taxon>Nematoda</taxon>
        <taxon>Chromadorea</taxon>
        <taxon>Rhabditida</taxon>
        <taxon>Tylenchina</taxon>
        <taxon>Tylenchomorpha</taxon>
        <taxon>Aphelenchoidea</taxon>
        <taxon>Aphelenchoididae</taxon>
        <taxon>Bursaphelenchus</taxon>
    </lineage>
</organism>
<keyword evidence="7" id="KW-1185">Reference proteome</keyword>
<keyword evidence="3 4" id="KW-0862">Zinc</keyword>
<evidence type="ECO:0000256" key="3">
    <source>
        <dbReference type="ARBA" id="ARBA00022833"/>
    </source>
</evidence>
<dbReference type="Proteomes" id="UP000614601">
    <property type="component" value="Unassembled WGS sequence"/>
</dbReference>
<feature type="zinc finger region" description="TRAF-type" evidence="4">
    <location>
        <begin position="21"/>
        <end position="58"/>
    </location>
</feature>
<dbReference type="EMBL" id="CAJFDH010000006">
    <property type="protein sequence ID" value="CAD5229271.1"/>
    <property type="molecule type" value="Genomic_DNA"/>
</dbReference>
<name>A0A811LLB2_9BILA</name>
<dbReference type="OrthoDB" id="5918172at2759"/>
<gene>
    <name evidence="6" type="ORF">BOKJ2_LOCUS13330</name>
</gene>
<accession>A0A811LLB2</accession>
<dbReference type="InterPro" id="IPR031890">
    <property type="entry name" value="Fbxo30/Fbxo40"/>
</dbReference>
<feature type="domain" description="TRAF-type" evidence="5">
    <location>
        <begin position="21"/>
        <end position="58"/>
    </location>
</feature>
<comment type="caution">
    <text evidence="6">The sequence shown here is derived from an EMBL/GenBank/DDBJ whole genome shotgun (WGS) entry which is preliminary data.</text>
</comment>
<sequence>MDPHCSSCFLSTCTYADCPVIYCPKCYVKLHECKLDEHIEHTCREAATPCLLAQYGCTAILHRKALSKHLINCPASVVRCSFTWSRQFLSLDAKKLFKKMHRTSESLENLEEPPSDNIELKLALLDQKVLFNSLNCVREVRVKQREFMNPQHPMLPLRYFVGKDDNVGREHDSSDEEEDARLRKLNAKRKIFAGCLQCKLDPSAQHLHTLGAANTEYDLSVKEGKNRFFTNSILPPFNASYGLFLSLETDKAPIRTLSNEMRKLVYFFSCDQDVRRDEINHHIFYHQKFRGCDNRYIWCPFNCGYGVSLTQTEELRLADRLDTVLFTPNNSGNETQRDYQLNLVLNVITLVEPYLDSHQLNSLSFTCSTVRNHLFSSFSNRWMVQPKWKKIVTEEGASWQIDGLKSSFSKVQSNVDELYHSTTELLNRRLEAHVAGCSFRTDLCVPSTFKNPDFMAELASIRR</sequence>
<dbReference type="InterPro" id="IPR013083">
    <property type="entry name" value="Znf_RING/FYVE/PHD"/>
</dbReference>
<reference evidence="6" key="1">
    <citation type="submission" date="2020-09" db="EMBL/GenBank/DDBJ databases">
        <authorList>
            <person name="Kikuchi T."/>
        </authorList>
    </citation>
    <scope>NUCLEOTIDE SEQUENCE</scope>
    <source>
        <strain evidence="6">SH1</strain>
    </source>
</reference>
<dbReference type="Gene3D" id="3.30.40.10">
    <property type="entry name" value="Zinc/RING finger domain, C3HC4 (zinc finger)"/>
    <property type="match status" value="1"/>
</dbReference>
<evidence type="ECO:0000256" key="4">
    <source>
        <dbReference type="PROSITE-ProRule" id="PRU00207"/>
    </source>
</evidence>